<evidence type="ECO:0000256" key="1">
    <source>
        <dbReference type="SAM" id="MobiDB-lite"/>
    </source>
</evidence>
<feature type="compositionally biased region" description="Low complexity" evidence="1">
    <location>
        <begin position="24"/>
        <end position="41"/>
    </location>
</feature>
<keyword evidence="4" id="KW-1185">Reference proteome</keyword>
<accession>A0AAP0IH69</accession>
<comment type="caution">
    <text evidence="3">The sequence shown here is derived from an EMBL/GenBank/DDBJ whole genome shotgun (WGS) entry which is preliminary data.</text>
</comment>
<proteinExistence type="predicted"/>
<feature type="domain" description="AT3G52170-like helix-turn-helix" evidence="2">
    <location>
        <begin position="64"/>
        <end position="112"/>
    </location>
</feature>
<dbReference type="InterPro" id="IPR058941">
    <property type="entry name" value="HTH_AT3G52170-like"/>
</dbReference>
<dbReference type="Proteomes" id="UP001417504">
    <property type="component" value="Unassembled WGS sequence"/>
</dbReference>
<name>A0AAP0IH69_9MAGN</name>
<dbReference type="AlphaFoldDB" id="A0AAP0IH69"/>
<protein>
    <recommendedName>
        <fullName evidence="2">AT3G52170-like helix-turn-helix domain-containing protein</fullName>
    </recommendedName>
</protein>
<gene>
    <name evidence="3" type="ORF">Sjap_014421</name>
</gene>
<organism evidence="3 4">
    <name type="scientific">Stephania japonica</name>
    <dbReference type="NCBI Taxonomy" id="461633"/>
    <lineage>
        <taxon>Eukaryota</taxon>
        <taxon>Viridiplantae</taxon>
        <taxon>Streptophyta</taxon>
        <taxon>Embryophyta</taxon>
        <taxon>Tracheophyta</taxon>
        <taxon>Spermatophyta</taxon>
        <taxon>Magnoliopsida</taxon>
        <taxon>Ranunculales</taxon>
        <taxon>Menispermaceae</taxon>
        <taxon>Menispermoideae</taxon>
        <taxon>Cissampelideae</taxon>
        <taxon>Stephania</taxon>
    </lineage>
</organism>
<dbReference type="PANTHER" id="PTHR34568">
    <property type="entry name" value="RRM DOMAIN-CONTAINING PROTEIN"/>
    <property type="match status" value="1"/>
</dbReference>
<feature type="region of interest" description="Disordered" evidence="1">
    <location>
        <begin position="24"/>
        <end position="63"/>
    </location>
</feature>
<evidence type="ECO:0000259" key="2">
    <source>
        <dbReference type="Pfam" id="PF25896"/>
    </source>
</evidence>
<dbReference type="PANTHER" id="PTHR34568:SF4">
    <property type="entry name" value="OS02G0638000 PROTEIN"/>
    <property type="match status" value="1"/>
</dbReference>
<evidence type="ECO:0000313" key="4">
    <source>
        <dbReference type="Proteomes" id="UP001417504"/>
    </source>
</evidence>
<feature type="compositionally biased region" description="Basic and acidic residues" evidence="1">
    <location>
        <begin position="204"/>
        <end position="215"/>
    </location>
</feature>
<feature type="region of interest" description="Disordered" evidence="1">
    <location>
        <begin position="113"/>
        <end position="145"/>
    </location>
</feature>
<reference evidence="3 4" key="1">
    <citation type="submission" date="2024-01" db="EMBL/GenBank/DDBJ databases">
        <title>Genome assemblies of Stephania.</title>
        <authorList>
            <person name="Yang L."/>
        </authorList>
    </citation>
    <scope>NUCLEOTIDE SEQUENCE [LARGE SCALE GENOMIC DNA]</scope>
    <source>
        <strain evidence="3">QJT</strain>
        <tissue evidence="3">Leaf</tissue>
    </source>
</reference>
<dbReference type="Pfam" id="PF25896">
    <property type="entry name" value="HTH_AT3G52170"/>
    <property type="match status" value="1"/>
</dbReference>
<evidence type="ECO:0000313" key="3">
    <source>
        <dbReference type="EMBL" id="KAK9115474.1"/>
    </source>
</evidence>
<dbReference type="InterPro" id="IPR058942">
    <property type="entry name" value="AT3G52170-like"/>
</dbReference>
<feature type="compositionally biased region" description="Low complexity" evidence="1">
    <location>
        <begin position="113"/>
        <end position="137"/>
    </location>
</feature>
<dbReference type="EMBL" id="JBBNAE010000006">
    <property type="protein sequence ID" value="KAK9115474.1"/>
    <property type="molecule type" value="Genomic_DNA"/>
</dbReference>
<sequence>MQAATRRPLAFSLHHKSNATATAAAAASVRSRSSLSVQTTTEHFAASDSSSHKPRPPTPINKISKDERRSLLQAFVLQYQASNAGKFPSTTAAKKQVGGCYYVVKRILQELQSQPQPQQQNHINAAARSPSTSTSDRSTLKKQSHTTTIEIIQEVLHAQTVDDVEPKAISKEEPTLQTPAHVNASTPPSPSVQDAAQQTTNPDHLQRNEHEDQLQKKTNIWRNLRSFADGIISLWSKK</sequence>
<feature type="region of interest" description="Disordered" evidence="1">
    <location>
        <begin position="173"/>
        <end position="217"/>
    </location>
</feature>
<feature type="compositionally biased region" description="Polar residues" evidence="1">
    <location>
        <begin position="175"/>
        <end position="203"/>
    </location>
</feature>